<name>A0A0D0SJS5_STAGA</name>
<sequence length="167" mass="19489">MKVYASYGTFGYLNQIRLNNPDHNLLQFSASDSSVIIEETEDKSVLKQPLVYDVLKSEGELNKDHFFSVIFIPTSDDHAYQLEKKLENVSTDFNQYAGYRSYRFLKPEQGLTYKIYFGFESRTAYEDFKASDVFKDNFDKLALSQYFGSSGQHSSYFERYLFPIDDN</sequence>
<dbReference type="InterPro" id="IPR007138">
    <property type="entry name" value="ABM_dom"/>
</dbReference>
<proteinExistence type="inferred from homology"/>
<gene>
    <name evidence="5" type="primary">traP</name>
    <name evidence="6" type="ORF">BUZ01_09620</name>
    <name evidence="5" type="ORF">SGA02_13990</name>
</gene>
<protein>
    <recommendedName>
        <fullName evidence="2">Signal transduction protein TRAP</fullName>
    </recommendedName>
    <alternativeName>
        <fullName evidence="3">Target of RNAIII-activating protein</fullName>
    </alternativeName>
</protein>
<dbReference type="PROSITE" id="PS51725">
    <property type="entry name" value="ABM"/>
    <property type="match status" value="1"/>
</dbReference>
<dbReference type="Proteomes" id="UP000321057">
    <property type="component" value="Unassembled WGS sequence"/>
</dbReference>
<evidence type="ECO:0000256" key="1">
    <source>
        <dbReference type="ARBA" id="ARBA00009267"/>
    </source>
</evidence>
<evidence type="ECO:0000313" key="5">
    <source>
        <dbReference type="EMBL" id="GEQ05571.1"/>
    </source>
</evidence>
<dbReference type="Proteomes" id="UP000283576">
    <property type="component" value="Unassembled WGS sequence"/>
</dbReference>
<reference evidence="6 7" key="1">
    <citation type="journal article" date="2016" name="Front. Microbiol.">
        <title>Comprehensive Phylogenetic Analysis of Bovine Non-aureus Staphylococci Species Based on Whole-Genome Sequencing.</title>
        <authorList>
            <person name="Naushad S."/>
            <person name="Barkema H.W."/>
            <person name="Luby C."/>
            <person name="Condas L.A."/>
            <person name="Nobrega D.B."/>
            <person name="Carson D.A."/>
            <person name="De Buck J."/>
        </authorList>
    </citation>
    <scope>NUCLEOTIDE SEQUENCE [LARGE SCALE GENOMIC DNA]</scope>
    <source>
        <strain evidence="6 7">SNUC 1388</strain>
    </source>
</reference>
<dbReference type="InterPro" id="IPR011008">
    <property type="entry name" value="Dimeric_a/b-barrel"/>
</dbReference>
<dbReference type="PANTHER" id="PTHR34474">
    <property type="entry name" value="SIGNAL TRANSDUCTION PROTEIN TRAP"/>
    <property type="match status" value="1"/>
</dbReference>
<dbReference type="SUPFAM" id="SSF54909">
    <property type="entry name" value="Dimeric alpha+beta barrel"/>
    <property type="match status" value="1"/>
</dbReference>
<dbReference type="OrthoDB" id="2352283at2"/>
<dbReference type="AlphaFoldDB" id="A0A0D0SJS5"/>
<evidence type="ECO:0000313" key="6">
    <source>
        <dbReference type="EMBL" id="RIL42431.1"/>
    </source>
</evidence>
<feature type="domain" description="ABM" evidence="4">
    <location>
        <begin position="66"/>
        <end position="157"/>
    </location>
</feature>
<evidence type="ECO:0000259" key="4">
    <source>
        <dbReference type="PROSITE" id="PS51725"/>
    </source>
</evidence>
<dbReference type="Gene3D" id="3.30.70.100">
    <property type="match status" value="1"/>
</dbReference>
<evidence type="ECO:0000256" key="2">
    <source>
        <dbReference type="ARBA" id="ARBA00018486"/>
    </source>
</evidence>
<accession>A0A0D0SJS5</accession>
<evidence type="ECO:0000256" key="3">
    <source>
        <dbReference type="ARBA" id="ARBA00032861"/>
    </source>
</evidence>
<dbReference type="GeneID" id="93844838"/>
<dbReference type="RefSeq" id="WP_042740035.1">
    <property type="nucleotide sequence ID" value="NZ_BKAX01000003.1"/>
</dbReference>
<comment type="similarity">
    <text evidence="1">Belongs to the TRAP family.</text>
</comment>
<evidence type="ECO:0000313" key="8">
    <source>
        <dbReference type="Proteomes" id="UP000321057"/>
    </source>
</evidence>
<organism evidence="6 7">
    <name type="scientific">Staphylococcus gallinarum</name>
    <dbReference type="NCBI Taxonomy" id="1293"/>
    <lineage>
        <taxon>Bacteria</taxon>
        <taxon>Bacillati</taxon>
        <taxon>Bacillota</taxon>
        <taxon>Bacilli</taxon>
        <taxon>Bacillales</taxon>
        <taxon>Staphylococcaceae</taxon>
        <taxon>Staphylococcus</taxon>
    </lineage>
</organism>
<reference evidence="5 8" key="2">
    <citation type="submission" date="2019-07" db="EMBL/GenBank/DDBJ databases">
        <title>Whole genome shotgun sequence of Staphylococcus gallinarum NBRC 109767.</title>
        <authorList>
            <person name="Hosoyama A."/>
            <person name="Uohara A."/>
            <person name="Ohji S."/>
            <person name="Ichikawa N."/>
        </authorList>
    </citation>
    <scope>NUCLEOTIDE SEQUENCE [LARGE SCALE GENOMIC DNA]</scope>
    <source>
        <strain evidence="5 8">NBRC 109767</strain>
    </source>
</reference>
<dbReference type="PANTHER" id="PTHR34474:SF2">
    <property type="entry name" value="SIGNAL TRANSDUCTION PROTEIN TRAP"/>
    <property type="match status" value="1"/>
</dbReference>
<dbReference type="EMBL" id="QXRZ01000005">
    <property type="protein sequence ID" value="RIL42431.1"/>
    <property type="molecule type" value="Genomic_DNA"/>
</dbReference>
<comment type="caution">
    <text evidence="6">The sequence shown here is derived from an EMBL/GenBank/DDBJ whole genome shotgun (WGS) entry which is preliminary data.</text>
</comment>
<dbReference type="InterPro" id="IPR050404">
    <property type="entry name" value="Heme-degrading_MO"/>
</dbReference>
<evidence type="ECO:0000313" key="7">
    <source>
        <dbReference type="Proteomes" id="UP000283576"/>
    </source>
</evidence>
<keyword evidence="8" id="KW-1185">Reference proteome</keyword>
<dbReference type="EMBL" id="BKAX01000003">
    <property type="protein sequence ID" value="GEQ05571.1"/>
    <property type="molecule type" value="Genomic_DNA"/>
</dbReference>